<evidence type="ECO:0000256" key="1">
    <source>
        <dbReference type="ARBA" id="ARBA00023125"/>
    </source>
</evidence>
<dbReference type="Pfam" id="PF00440">
    <property type="entry name" value="TetR_N"/>
    <property type="match status" value="1"/>
</dbReference>
<dbReference type="AlphaFoldDB" id="A0A418XDA8"/>
<name>A0A418XDA8_9PSED</name>
<dbReference type="InterPro" id="IPR009057">
    <property type="entry name" value="Homeodomain-like_sf"/>
</dbReference>
<proteinExistence type="predicted"/>
<dbReference type="InterPro" id="IPR023772">
    <property type="entry name" value="DNA-bd_HTH_TetR-type_CS"/>
</dbReference>
<dbReference type="GO" id="GO:0003677">
    <property type="term" value="F:DNA binding"/>
    <property type="evidence" value="ECO:0007669"/>
    <property type="project" value="UniProtKB-UniRule"/>
</dbReference>
<feature type="domain" description="HTH tetR-type" evidence="3">
    <location>
        <begin position="39"/>
        <end position="99"/>
    </location>
</feature>
<evidence type="ECO:0000313" key="4">
    <source>
        <dbReference type="EMBL" id="RJG10400.1"/>
    </source>
</evidence>
<reference evidence="4 5" key="1">
    <citation type="submission" date="2018-09" db="EMBL/GenBank/DDBJ databases">
        <authorList>
            <person name="Zhu H."/>
        </authorList>
    </citation>
    <scope>NUCLEOTIDE SEQUENCE [LARGE SCALE GENOMIC DNA]</scope>
    <source>
        <strain evidence="4 5">K1S02-6</strain>
    </source>
</reference>
<evidence type="ECO:0000259" key="3">
    <source>
        <dbReference type="PROSITE" id="PS50977"/>
    </source>
</evidence>
<accession>A0A418XDA8</accession>
<keyword evidence="1 2" id="KW-0238">DNA-binding</keyword>
<dbReference type="Proteomes" id="UP000284021">
    <property type="component" value="Unassembled WGS sequence"/>
</dbReference>
<comment type="caution">
    <text evidence="4">The sequence shown here is derived from an EMBL/GenBank/DDBJ whole genome shotgun (WGS) entry which is preliminary data.</text>
</comment>
<dbReference type="InterPro" id="IPR050624">
    <property type="entry name" value="HTH-type_Tx_Regulator"/>
</dbReference>
<gene>
    <name evidence="4" type="ORF">D3879_20515</name>
</gene>
<dbReference type="OrthoDB" id="9811084at2"/>
<feature type="DNA-binding region" description="H-T-H motif" evidence="2">
    <location>
        <begin position="62"/>
        <end position="81"/>
    </location>
</feature>
<keyword evidence="5" id="KW-1185">Reference proteome</keyword>
<dbReference type="EMBL" id="QYUR01000006">
    <property type="protein sequence ID" value="RJG10400.1"/>
    <property type="molecule type" value="Genomic_DNA"/>
</dbReference>
<dbReference type="PANTHER" id="PTHR43479:SF11">
    <property type="entry name" value="ACREF_ENVCD OPERON REPRESSOR-RELATED"/>
    <property type="match status" value="1"/>
</dbReference>
<protein>
    <submittedName>
        <fullName evidence="4">TetR/AcrR family transcriptional regulator</fullName>
    </submittedName>
</protein>
<evidence type="ECO:0000256" key="2">
    <source>
        <dbReference type="PROSITE-ProRule" id="PRU00335"/>
    </source>
</evidence>
<dbReference type="PROSITE" id="PS01081">
    <property type="entry name" value="HTH_TETR_1"/>
    <property type="match status" value="1"/>
</dbReference>
<dbReference type="Gene3D" id="1.10.357.10">
    <property type="entry name" value="Tetracycline Repressor, domain 2"/>
    <property type="match status" value="1"/>
</dbReference>
<organism evidence="4 5">
    <name type="scientific">Pseudomonas cavernicola</name>
    <dbReference type="NCBI Taxonomy" id="2320866"/>
    <lineage>
        <taxon>Bacteria</taxon>
        <taxon>Pseudomonadati</taxon>
        <taxon>Pseudomonadota</taxon>
        <taxon>Gammaproteobacteria</taxon>
        <taxon>Pseudomonadales</taxon>
        <taxon>Pseudomonadaceae</taxon>
        <taxon>Pseudomonas</taxon>
    </lineage>
</organism>
<dbReference type="PANTHER" id="PTHR43479">
    <property type="entry name" value="ACREF/ENVCD OPERON REPRESSOR-RELATED"/>
    <property type="match status" value="1"/>
</dbReference>
<dbReference type="PROSITE" id="PS50977">
    <property type="entry name" value="HTH_TETR_2"/>
    <property type="match status" value="1"/>
</dbReference>
<sequence>MELERAEQGAVRAVFEDLGGYGAVARQQGETGDGPLVGHLQRINIQLAAIPMFVRKGLADTTVNDLLDAAKVSRRTFYKYFANKMEVLEGIYQTAVLLLLARFRDMQSAAGSPQAWLHSMVTCFFDYHLAVGPIIRLMQEEALRADSPLAPHRQRAHLEMVSLLVERLEGANRVHDPLTYRALIWALEAASLELLGRSAARVEIEHAKAVLSDLLIASLCPPTT</sequence>
<evidence type="ECO:0000313" key="5">
    <source>
        <dbReference type="Proteomes" id="UP000284021"/>
    </source>
</evidence>
<dbReference type="SUPFAM" id="SSF46689">
    <property type="entry name" value="Homeodomain-like"/>
    <property type="match status" value="1"/>
</dbReference>
<dbReference type="InterPro" id="IPR001647">
    <property type="entry name" value="HTH_TetR"/>
</dbReference>